<dbReference type="GO" id="GO:0006813">
    <property type="term" value="P:potassium ion transport"/>
    <property type="evidence" value="ECO:0007669"/>
    <property type="project" value="InterPro"/>
</dbReference>
<dbReference type="InterPro" id="IPR050144">
    <property type="entry name" value="AAE_transporter"/>
</dbReference>
<dbReference type="Pfam" id="PF02080">
    <property type="entry name" value="TrkA_C"/>
    <property type="match status" value="1"/>
</dbReference>
<feature type="transmembrane region" description="Helical" evidence="9">
    <location>
        <begin position="359"/>
        <end position="377"/>
    </location>
</feature>
<keyword evidence="3" id="KW-0813">Transport</keyword>
<comment type="caution">
    <text evidence="11">The sequence shown here is derived from an EMBL/GenBank/DDBJ whole genome shotgun (WGS) entry which is preliminary data.</text>
</comment>
<feature type="transmembrane region" description="Helical" evidence="9">
    <location>
        <begin position="383"/>
        <end position="402"/>
    </location>
</feature>
<feature type="transmembrane region" description="Helical" evidence="9">
    <location>
        <begin position="80"/>
        <end position="100"/>
    </location>
</feature>
<comment type="similarity">
    <text evidence="2">Belongs to the AAE transporter (TC 2.A.81) family.</text>
</comment>
<feature type="compositionally biased region" description="Polar residues" evidence="8">
    <location>
        <begin position="172"/>
        <end position="187"/>
    </location>
</feature>
<feature type="transmembrane region" description="Helical" evidence="9">
    <location>
        <begin position="448"/>
        <end position="469"/>
    </location>
</feature>
<feature type="transmembrane region" description="Helical" evidence="9">
    <location>
        <begin position="414"/>
        <end position="436"/>
    </location>
</feature>
<feature type="transmembrane region" description="Helical" evidence="9">
    <location>
        <begin position="135"/>
        <end position="156"/>
    </location>
</feature>
<evidence type="ECO:0000256" key="5">
    <source>
        <dbReference type="ARBA" id="ARBA00022692"/>
    </source>
</evidence>
<keyword evidence="6 9" id="KW-1133">Transmembrane helix</keyword>
<dbReference type="PANTHER" id="PTHR30445:SF3">
    <property type="entry name" value="TRANSPORT PROTEIN YIDE-RELATED"/>
    <property type="match status" value="1"/>
</dbReference>
<dbReference type="SMR" id="F2AVG7"/>
<evidence type="ECO:0000313" key="12">
    <source>
        <dbReference type="Proteomes" id="UP000006222"/>
    </source>
</evidence>
<dbReference type="NCBIfam" id="TIGR01625">
    <property type="entry name" value="YidE_YbjL_dupl"/>
    <property type="match status" value="2"/>
</dbReference>
<name>F2AVG7_RHOBT</name>
<evidence type="ECO:0000256" key="9">
    <source>
        <dbReference type="SAM" id="Phobius"/>
    </source>
</evidence>
<dbReference type="SUPFAM" id="SSF116726">
    <property type="entry name" value="TrkA C-terminal domain-like"/>
    <property type="match status" value="1"/>
</dbReference>
<dbReference type="PANTHER" id="PTHR30445">
    <property type="entry name" value="K(+)_H(+) ANTIPORTER SUBUNIT KHTT"/>
    <property type="match status" value="1"/>
</dbReference>
<comment type="subcellular location">
    <subcellularLocation>
        <location evidence="1">Cell membrane</location>
        <topology evidence="1">Multi-pass membrane protein</topology>
    </subcellularLocation>
</comment>
<feature type="region of interest" description="Disordered" evidence="8">
    <location>
        <begin position="167"/>
        <end position="187"/>
    </location>
</feature>
<evidence type="ECO:0000256" key="2">
    <source>
        <dbReference type="ARBA" id="ARBA00009854"/>
    </source>
</evidence>
<feature type="transmembrane region" description="Helical" evidence="9">
    <location>
        <begin position="481"/>
        <end position="501"/>
    </location>
</feature>
<protein>
    <submittedName>
        <fullName evidence="11">Uncharacterized transporter</fullName>
    </submittedName>
</protein>
<evidence type="ECO:0000313" key="11">
    <source>
        <dbReference type="EMBL" id="EGF26325.1"/>
    </source>
</evidence>
<keyword evidence="7 9" id="KW-0472">Membrane</keyword>
<feature type="transmembrane region" description="Helical" evidence="9">
    <location>
        <begin position="46"/>
        <end position="68"/>
    </location>
</feature>
<sequence>MNPILVLLCVIALGLLVGRVSFRGISLGTSAILFVALLAGHYGWTIPTGFGTLGLALFVYCVGISAGPTFFRGLASHGRAMAITGSVIVLTGVAVTWTSARLLGLPAELAGGLMAGAMTSTPALGAITQSSSDPAAVAVGFGVAYPIGIIAVVLFVQIAIKLFAKPGDSDGTDSASETSGQSSAEIAESNSIGRRVVRIANPVVSGKRPSDIVAFADSPCQMSRVQREGRWRPTPPDYQFEIGDDVMLVGGASEIRRVSETLGELQDTAEPVVDADRERRYVVVTSPEIYGRTLKELRLRSKYGVTIVRVQRHDVEFVPSARTRIEFGDGLVAVGEPDALAKIANAVGHRPRTVNETDLLSLVAGIVLGIFVGNLSLQIGEFSMSLGIAGGPLMVGLILGHFRRLGPIRGSYPPAAMLLMTEGGLALFLADAGLNAGANVVEVLMERGAMLCVAAAAIAIIPLLVGFAGSRYFGGRTLWQSLGATCGGMTSTPGLAVLTGATDSSQPATSYVAAYPVALVLITVAAPWLVELIG</sequence>
<dbReference type="EMBL" id="AFAR01000188">
    <property type="protein sequence ID" value="EGF26325.1"/>
    <property type="molecule type" value="Genomic_DNA"/>
</dbReference>
<evidence type="ECO:0000259" key="10">
    <source>
        <dbReference type="PROSITE" id="PS51202"/>
    </source>
</evidence>
<dbReference type="GO" id="GO:0005886">
    <property type="term" value="C:plasma membrane"/>
    <property type="evidence" value="ECO:0007669"/>
    <property type="project" value="UniProtKB-SubCell"/>
</dbReference>
<evidence type="ECO:0000256" key="8">
    <source>
        <dbReference type="SAM" id="MobiDB-lite"/>
    </source>
</evidence>
<dbReference type="Pfam" id="PF06826">
    <property type="entry name" value="Asp-Al_Ex"/>
    <property type="match status" value="2"/>
</dbReference>
<dbReference type="AlphaFoldDB" id="F2AVG7"/>
<evidence type="ECO:0000256" key="7">
    <source>
        <dbReference type="ARBA" id="ARBA00023136"/>
    </source>
</evidence>
<dbReference type="PROSITE" id="PS51202">
    <property type="entry name" value="RCK_C"/>
    <property type="match status" value="1"/>
</dbReference>
<evidence type="ECO:0000256" key="3">
    <source>
        <dbReference type="ARBA" id="ARBA00022448"/>
    </source>
</evidence>
<evidence type="ECO:0000256" key="4">
    <source>
        <dbReference type="ARBA" id="ARBA00022475"/>
    </source>
</evidence>
<dbReference type="GO" id="GO:0008324">
    <property type="term" value="F:monoatomic cation transmembrane transporter activity"/>
    <property type="evidence" value="ECO:0007669"/>
    <property type="project" value="InterPro"/>
</dbReference>
<feature type="domain" description="RCK C-terminal" evidence="10">
    <location>
        <begin position="265"/>
        <end position="349"/>
    </location>
</feature>
<reference evidence="11 12" key="1">
    <citation type="journal article" date="2013" name="Mar. Genomics">
        <title>Expression of sulfatases in Rhodopirellula baltica and the diversity of sulfatases in the genus Rhodopirellula.</title>
        <authorList>
            <person name="Wegner C.E."/>
            <person name="Richter-Heitmann T."/>
            <person name="Klindworth A."/>
            <person name="Klockow C."/>
            <person name="Richter M."/>
            <person name="Achstetter T."/>
            <person name="Glockner F.O."/>
            <person name="Harder J."/>
        </authorList>
    </citation>
    <scope>NUCLEOTIDE SEQUENCE [LARGE SCALE GENOMIC DNA]</scope>
    <source>
        <strain evidence="11 12">WH47</strain>
    </source>
</reference>
<dbReference type="PATRIC" id="fig|991778.3.peg.3952"/>
<dbReference type="Gene3D" id="3.30.70.1450">
    <property type="entry name" value="Regulator of K+ conductance, C-terminal domain"/>
    <property type="match status" value="1"/>
</dbReference>
<organism evidence="11 12">
    <name type="scientific">Rhodopirellula baltica WH47</name>
    <dbReference type="NCBI Taxonomy" id="991778"/>
    <lineage>
        <taxon>Bacteria</taxon>
        <taxon>Pseudomonadati</taxon>
        <taxon>Planctomycetota</taxon>
        <taxon>Planctomycetia</taxon>
        <taxon>Pirellulales</taxon>
        <taxon>Pirellulaceae</taxon>
        <taxon>Rhodopirellula</taxon>
    </lineage>
</organism>
<keyword evidence="4" id="KW-1003">Cell membrane</keyword>
<gene>
    <name evidence="11" type="ORF">RBWH47_04950</name>
</gene>
<proteinExistence type="inferred from homology"/>
<feature type="transmembrane region" description="Helical" evidence="9">
    <location>
        <begin position="513"/>
        <end position="533"/>
    </location>
</feature>
<evidence type="ECO:0000256" key="6">
    <source>
        <dbReference type="ARBA" id="ARBA00022989"/>
    </source>
</evidence>
<dbReference type="Proteomes" id="UP000006222">
    <property type="component" value="Unassembled WGS sequence"/>
</dbReference>
<dbReference type="RefSeq" id="WP_007327627.1">
    <property type="nucleotide sequence ID" value="NZ_AFAR01000188.1"/>
</dbReference>
<dbReference type="InterPro" id="IPR006512">
    <property type="entry name" value="YidE_YbjL"/>
</dbReference>
<keyword evidence="5 9" id="KW-0812">Transmembrane</keyword>
<dbReference type="InterPro" id="IPR036721">
    <property type="entry name" value="RCK_C_sf"/>
</dbReference>
<dbReference type="InterPro" id="IPR006037">
    <property type="entry name" value="RCK_C"/>
</dbReference>
<evidence type="ECO:0000256" key="1">
    <source>
        <dbReference type="ARBA" id="ARBA00004651"/>
    </source>
</evidence>
<accession>F2AVG7</accession>